<dbReference type="EMBL" id="GFXV01005365">
    <property type="protein sequence ID" value="MBW17170.1"/>
    <property type="molecule type" value="Transcribed_RNA"/>
</dbReference>
<evidence type="ECO:0000259" key="3">
    <source>
        <dbReference type="PROSITE" id="PS50222"/>
    </source>
</evidence>
<dbReference type="Pfam" id="PF13499">
    <property type="entry name" value="EF-hand_7"/>
    <property type="match status" value="1"/>
</dbReference>
<dbReference type="InterPro" id="IPR002048">
    <property type="entry name" value="EF_hand_dom"/>
</dbReference>
<dbReference type="PANTHER" id="PTHR23347">
    <property type="entry name" value="COLORECTAL MUTANT CANCER PROTEIN MCC PROTEIN -RELATED"/>
    <property type="match status" value="1"/>
</dbReference>
<name>A0A2H8TT80_9HEMI</name>
<dbReference type="PANTHER" id="PTHR23347:SF6">
    <property type="entry name" value="FI17904P1"/>
    <property type="match status" value="1"/>
</dbReference>
<dbReference type="InterPro" id="IPR011992">
    <property type="entry name" value="EF-hand-dom_pair"/>
</dbReference>
<evidence type="ECO:0000256" key="2">
    <source>
        <dbReference type="SAM" id="Coils"/>
    </source>
</evidence>
<gene>
    <name evidence="4" type="primary">MCC_1</name>
</gene>
<dbReference type="InterPro" id="IPR019536">
    <property type="entry name" value="USHBP1_PDZ-bd"/>
</dbReference>
<proteinExistence type="predicted"/>
<dbReference type="CDD" id="cd00051">
    <property type="entry name" value="EFh"/>
    <property type="match status" value="1"/>
</dbReference>
<keyword evidence="1" id="KW-0106">Calcium</keyword>
<feature type="coiled-coil region" evidence="2">
    <location>
        <begin position="290"/>
        <end position="324"/>
    </location>
</feature>
<feature type="domain" description="EF-hand" evidence="3">
    <location>
        <begin position="17"/>
        <end position="52"/>
    </location>
</feature>
<dbReference type="SMART" id="SM00054">
    <property type="entry name" value="EFh"/>
    <property type="match status" value="2"/>
</dbReference>
<dbReference type="GO" id="GO:0005509">
    <property type="term" value="F:calcium ion binding"/>
    <property type="evidence" value="ECO:0007669"/>
    <property type="project" value="InterPro"/>
</dbReference>
<feature type="coiled-coil region" evidence="2">
    <location>
        <begin position="390"/>
        <end position="417"/>
    </location>
</feature>
<feature type="coiled-coil region" evidence="2">
    <location>
        <begin position="165"/>
        <end position="225"/>
    </location>
</feature>
<organism evidence="4">
    <name type="scientific">Melanaphis sacchari</name>
    <dbReference type="NCBI Taxonomy" id="742174"/>
    <lineage>
        <taxon>Eukaryota</taxon>
        <taxon>Metazoa</taxon>
        <taxon>Ecdysozoa</taxon>
        <taxon>Arthropoda</taxon>
        <taxon>Hexapoda</taxon>
        <taxon>Insecta</taxon>
        <taxon>Pterygota</taxon>
        <taxon>Neoptera</taxon>
        <taxon>Paraneoptera</taxon>
        <taxon>Hemiptera</taxon>
        <taxon>Sternorrhyncha</taxon>
        <taxon>Aphidomorpha</taxon>
        <taxon>Aphidoidea</taxon>
        <taxon>Aphididae</taxon>
        <taxon>Aphidini</taxon>
        <taxon>Melanaphis</taxon>
    </lineage>
</organism>
<dbReference type="SUPFAM" id="SSF47473">
    <property type="entry name" value="EF-hand"/>
    <property type="match status" value="1"/>
</dbReference>
<keyword evidence="2" id="KW-0175">Coiled coil</keyword>
<dbReference type="Gene3D" id="1.10.238.10">
    <property type="entry name" value="EF-hand"/>
    <property type="match status" value="1"/>
</dbReference>
<evidence type="ECO:0000313" key="4">
    <source>
        <dbReference type="EMBL" id="MBW17170.1"/>
    </source>
</evidence>
<dbReference type="PROSITE" id="PS50222">
    <property type="entry name" value="EF_HAND_2"/>
    <property type="match status" value="1"/>
</dbReference>
<dbReference type="InterPro" id="IPR040171">
    <property type="entry name" value="USBP1-like"/>
</dbReference>
<dbReference type="PROSITE" id="PS00018">
    <property type="entry name" value="EF_HAND_1"/>
    <property type="match status" value="1"/>
</dbReference>
<reference evidence="4" key="1">
    <citation type="submission" date="2017-10" db="EMBL/GenBank/DDBJ databases">
        <title>Transcriptome Assembly of Sugarcane Aphid Adults.</title>
        <authorList>
            <person name="Scully E.D."/>
            <person name="Palmer N.A."/>
            <person name="Geib S.M."/>
            <person name="Sarath G."/>
            <person name="Sattler S.E."/>
        </authorList>
    </citation>
    <scope>NUCLEOTIDE SEQUENCE</scope>
    <source>
        <tissue evidence="4">Whole body</tissue>
    </source>
</reference>
<dbReference type="AlphaFoldDB" id="A0A2H8TT80"/>
<dbReference type="OrthoDB" id="6256369at2759"/>
<dbReference type="Pfam" id="PF10506">
    <property type="entry name" value="USHBP1_PDZ-bd"/>
    <property type="match status" value="1"/>
</dbReference>
<feature type="coiled-coil region" evidence="2">
    <location>
        <begin position="617"/>
        <end position="655"/>
    </location>
</feature>
<protein>
    <submittedName>
        <fullName evidence="4">Colorectal mutant cancer protein</fullName>
    </submittedName>
</protein>
<feature type="coiled-coil region" evidence="2">
    <location>
        <begin position="524"/>
        <end position="551"/>
    </location>
</feature>
<evidence type="ECO:0000256" key="1">
    <source>
        <dbReference type="ARBA" id="ARBA00022837"/>
    </source>
</evidence>
<dbReference type="InterPro" id="IPR018247">
    <property type="entry name" value="EF_Hand_1_Ca_BS"/>
</dbReference>
<accession>A0A2H8TT80</accession>
<sequence>MDEQQSVSESVETSSICEEERARKLFQACDGDGDGYIDSRDLLTICRQLNLEDSVDELMKELGADKSGRISFDEFVRRRLELRTEINALRVHIYDPLPEYLPTSSDNSLGALSGGKHESWEFDSGARDLSPEPNSVRMQNLLQTGGSANSGNLLHLANKLHLAALKSLKTEISDLTKQLQLANEKNEILETSINQIKVTTEIDIKQKYEERITELHSVIAELARKLQVQRSQVITEEIEESQSEIDAQSIETSSFIQESIVLSKEGDCAASFDNQETKNHTIYTDVHTKLALKEEELKKTRHNLEQVTDEKEELILNLQDTESSFSSGPMSPSRLLMETSKLAEKVKLQKLIEDSAEVNLEGTSICQKAIAERLASAAISDCNLLESEDKEVLMRQVEQLQTRLDHVRSQMAVLELMFEQSAAQTDKLYLILGKYESNMIALKLEVETSEEIMNCYSSLLSIYDGSANEEEKMMKDEIIELLHNLDEEKKKIGSTVVALESYHCEEESVKPRSHNQVTRIDLEMAVLVQELMGIREEKSELQERYVALQKHNCELEKRLAECEERSRIDLDTIQALEQQLSSEDFDSNASVNVKLQKQLKDVTTAHQLAMRNSDTRHKQNIALIEKLRNENTTLERNLERAKRKSQSRLKKLESEIEIMVSTHTLQVNILKERIAVLESTIMNNEISKRNETTL</sequence>